<protein>
    <submittedName>
        <fullName evidence="5">Related to SEC6-protein transport protein</fullName>
    </submittedName>
</protein>
<sequence>MSFAIPAHHHMAGVPPSFLSVKSNGHSQHRNGSALPSPTTPTASSHGHAGPSSSALAAVPMSAGLSAATLPNAAGPSSSNLVAEFLKSPDDLTKISALRKKLLKEQSSLSAKLKLGAKEQLEATRDGLLKLQATRKDVAAIREAFAQVEALYTSTEGEDGSRSNHPDANRSFRIISQVSQIHRNFVQTTSTLEKLDALPGQIEQLAEMLQRSQDDIMGPATDLLPLHFHLSQLEAFRNETFQIARTCSADVRNTISEVFAPLDGLIRAFDDYIMVLAERTMDLVREGRPAVVVKLVKIIEKESREDERAAAIRLAKRANLEGAARFRSVVANARVIKLYRPKFVEAIDRSTAELFDECWSRFGADDTSLEFLGHLDWIYDDMRFVQSDLTPLFPPDYKILRTFVKSYHKHLGSILRERILAKDPEASALLELYQFTQEYTKTMTKEIGADKAWLEPTLLAGKEQGIIDDYLGLITKKIDEWTANLMSDEVREFVARQNPPDEDHEGQYGLQGAAILFQMVNQQVDVAADSGQASVLAKVVDHAAKAMHSTQATWLRVLESEFKKQREAKTPDDVVGGLVEYVIALANDQLKSADYAEALIARLEPMVSQKYQAGIREAVDNALNGFLDVSKRCTQVLVDLVFADLQPAIKDLFAFPVWYSEGTMTTIVETMRDYTTDYSERLNPDLFDVLCDDMMDRLLVSYIGALRRVGNGKLRMPAAGEQMRKDVEDAKTLFLAFKKEQEVGDKFEVLEAIRGMLTSSATMVFLPYWSFAKAHGAHLGFLEAIMKARDDLKRDDVNALMESARRKVKSEGLNELVPETGGPTVMSRVAQAYGASFGGGLLANLGGERAAGMAASATQALKLTGWKNKD</sequence>
<dbReference type="GO" id="GO:0000145">
    <property type="term" value="C:exocyst"/>
    <property type="evidence" value="ECO:0007669"/>
    <property type="project" value="InterPro"/>
</dbReference>
<evidence type="ECO:0000313" key="6">
    <source>
        <dbReference type="Proteomes" id="UP000239563"/>
    </source>
</evidence>
<reference evidence="5 6" key="1">
    <citation type="submission" date="2017-02" db="EMBL/GenBank/DDBJ databases">
        <authorList>
            <person name="Peterson S.W."/>
        </authorList>
    </citation>
    <scope>NUCLEOTIDE SEQUENCE [LARGE SCALE GENOMIC DNA]</scope>
    <source>
        <strain evidence="5 6">SRS1_H2-8</strain>
    </source>
</reference>
<feature type="region of interest" description="Disordered" evidence="4">
    <location>
        <begin position="16"/>
        <end position="55"/>
    </location>
</feature>
<evidence type="ECO:0000256" key="2">
    <source>
        <dbReference type="ARBA" id="ARBA00022448"/>
    </source>
</evidence>
<dbReference type="PANTHER" id="PTHR21292">
    <property type="entry name" value="EXOCYST COMPLEX COMPONENT SEC6-RELATED"/>
    <property type="match status" value="1"/>
</dbReference>
<dbReference type="GO" id="GO:0000149">
    <property type="term" value="F:SNARE binding"/>
    <property type="evidence" value="ECO:0007669"/>
    <property type="project" value="TreeGrafter"/>
</dbReference>
<organism evidence="5 6">
    <name type="scientific">Sporisorium reilianum f. sp. reilianum</name>
    <dbReference type="NCBI Taxonomy" id="72559"/>
    <lineage>
        <taxon>Eukaryota</taxon>
        <taxon>Fungi</taxon>
        <taxon>Dikarya</taxon>
        <taxon>Basidiomycota</taxon>
        <taxon>Ustilaginomycotina</taxon>
        <taxon>Ustilaginomycetes</taxon>
        <taxon>Ustilaginales</taxon>
        <taxon>Ustilaginaceae</taxon>
        <taxon>Sporisorium</taxon>
    </lineage>
</organism>
<dbReference type="EMBL" id="LT795062">
    <property type="protein sequence ID" value="SJX63805.1"/>
    <property type="molecule type" value="Genomic_DNA"/>
</dbReference>
<name>A0A2N8UFQ5_9BASI</name>
<keyword evidence="3" id="KW-0268">Exocytosis</keyword>
<evidence type="ECO:0000313" key="5">
    <source>
        <dbReference type="EMBL" id="SJX63805.1"/>
    </source>
</evidence>
<dbReference type="Pfam" id="PF06046">
    <property type="entry name" value="Sec6"/>
    <property type="match status" value="1"/>
</dbReference>
<dbReference type="InterPro" id="IPR010326">
    <property type="entry name" value="EXOC3/Sec6"/>
</dbReference>
<feature type="compositionally biased region" description="Low complexity" evidence="4">
    <location>
        <begin position="43"/>
        <end position="55"/>
    </location>
</feature>
<dbReference type="PANTHER" id="PTHR21292:SF1">
    <property type="entry name" value="EXOCYST COMPLEX COMPONENT 3"/>
    <property type="match status" value="1"/>
</dbReference>
<evidence type="ECO:0000256" key="4">
    <source>
        <dbReference type="SAM" id="MobiDB-lite"/>
    </source>
</evidence>
<dbReference type="Gene3D" id="1.10.357.50">
    <property type="match status" value="1"/>
</dbReference>
<gene>
    <name evidence="5" type="ORF">SRS1_14551</name>
</gene>
<dbReference type="InterPro" id="IPR042532">
    <property type="entry name" value="EXOC3/Sec6_C"/>
</dbReference>
<dbReference type="FunFam" id="1.10.357.50:FF:000006">
    <property type="entry name" value="Exocyst complex component sec6"/>
    <property type="match status" value="1"/>
</dbReference>
<accession>A0A2N8UFQ5</accession>
<proteinExistence type="inferred from homology"/>
<evidence type="ECO:0000256" key="1">
    <source>
        <dbReference type="ARBA" id="ARBA00009447"/>
    </source>
</evidence>
<evidence type="ECO:0000256" key="3">
    <source>
        <dbReference type="ARBA" id="ARBA00022483"/>
    </source>
</evidence>
<dbReference type="Gene3D" id="1.10.357.70">
    <property type="entry name" value="Exocyst complex component Sec6, C-terminal domain"/>
    <property type="match status" value="1"/>
</dbReference>
<feature type="compositionally biased region" description="Polar residues" evidence="4">
    <location>
        <begin position="20"/>
        <end position="42"/>
    </location>
</feature>
<dbReference type="GO" id="GO:0051601">
    <property type="term" value="P:exocyst localization"/>
    <property type="evidence" value="ECO:0007669"/>
    <property type="project" value="TreeGrafter"/>
</dbReference>
<keyword evidence="2" id="KW-0813">Transport</keyword>
<dbReference type="GO" id="GO:0006887">
    <property type="term" value="P:exocytosis"/>
    <property type="evidence" value="ECO:0007669"/>
    <property type="project" value="UniProtKB-KW"/>
</dbReference>
<dbReference type="AlphaFoldDB" id="A0A2N8UFQ5"/>
<dbReference type="Proteomes" id="UP000239563">
    <property type="component" value="Chromosome IX"/>
</dbReference>
<comment type="similarity">
    <text evidence="1">Belongs to the SEC6 family.</text>
</comment>